<dbReference type="EMBL" id="DVIR01000056">
    <property type="protein sequence ID" value="HIS24957.1"/>
    <property type="molecule type" value="Genomic_DNA"/>
</dbReference>
<accession>A0A9D1JHZ7</accession>
<evidence type="ECO:0000313" key="1">
    <source>
        <dbReference type="EMBL" id="HIS24957.1"/>
    </source>
</evidence>
<proteinExistence type="predicted"/>
<name>A0A9D1JHZ7_9FIRM</name>
<sequence length="53" mass="5676">MILTAVVLEFTMPIAASSAEGRAASNDAAKKQAFLFSRKACADAKVCIQFLRL</sequence>
<protein>
    <submittedName>
        <fullName evidence="1">Uncharacterized protein</fullName>
    </submittedName>
</protein>
<organism evidence="1 2">
    <name type="scientific">Candidatus Faeciplasma gallinarum</name>
    <dbReference type="NCBI Taxonomy" id="2840799"/>
    <lineage>
        <taxon>Bacteria</taxon>
        <taxon>Bacillati</taxon>
        <taxon>Bacillota</taxon>
        <taxon>Clostridia</taxon>
        <taxon>Eubacteriales</taxon>
        <taxon>Oscillospiraceae</taxon>
        <taxon>Oscillospiraceae incertae sedis</taxon>
        <taxon>Candidatus Faeciplasma</taxon>
    </lineage>
</organism>
<reference evidence="1" key="2">
    <citation type="journal article" date="2021" name="PeerJ">
        <title>Extensive microbial diversity within the chicken gut microbiome revealed by metagenomics and culture.</title>
        <authorList>
            <person name="Gilroy R."/>
            <person name="Ravi A."/>
            <person name="Getino M."/>
            <person name="Pursley I."/>
            <person name="Horton D.L."/>
            <person name="Alikhan N.F."/>
            <person name="Baker D."/>
            <person name="Gharbi K."/>
            <person name="Hall N."/>
            <person name="Watson M."/>
            <person name="Adriaenssens E.M."/>
            <person name="Foster-Nyarko E."/>
            <person name="Jarju S."/>
            <person name="Secka A."/>
            <person name="Antonio M."/>
            <person name="Oren A."/>
            <person name="Chaudhuri R.R."/>
            <person name="La Ragione R."/>
            <person name="Hildebrand F."/>
            <person name="Pallen M.J."/>
        </authorList>
    </citation>
    <scope>NUCLEOTIDE SEQUENCE</scope>
    <source>
        <strain evidence="1">CHK157-1446</strain>
    </source>
</reference>
<dbReference type="AlphaFoldDB" id="A0A9D1JHZ7"/>
<comment type="caution">
    <text evidence="1">The sequence shown here is derived from an EMBL/GenBank/DDBJ whole genome shotgun (WGS) entry which is preliminary data.</text>
</comment>
<dbReference type="Proteomes" id="UP000823982">
    <property type="component" value="Unassembled WGS sequence"/>
</dbReference>
<reference evidence="1" key="1">
    <citation type="submission" date="2020-10" db="EMBL/GenBank/DDBJ databases">
        <authorList>
            <person name="Gilroy R."/>
        </authorList>
    </citation>
    <scope>NUCLEOTIDE SEQUENCE</scope>
    <source>
        <strain evidence="1">CHK157-1446</strain>
    </source>
</reference>
<gene>
    <name evidence="1" type="ORF">IAD01_06100</name>
</gene>
<evidence type="ECO:0000313" key="2">
    <source>
        <dbReference type="Proteomes" id="UP000823982"/>
    </source>
</evidence>